<reference evidence="1 2" key="1">
    <citation type="submission" date="2024-02" db="EMBL/GenBank/DDBJ databases">
        <authorList>
            <person name="Vignale AGUSTIN F."/>
            <person name="Sosa J E."/>
            <person name="Modenutti C."/>
        </authorList>
    </citation>
    <scope>NUCLEOTIDE SEQUENCE [LARGE SCALE GENOMIC DNA]</scope>
</reference>
<protein>
    <submittedName>
        <fullName evidence="1">Uncharacterized protein</fullName>
    </submittedName>
</protein>
<comment type="caution">
    <text evidence="1">The sequence shown here is derived from an EMBL/GenBank/DDBJ whole genome shotgun (WGS) entry which is preliminary data.</text>
</comment>
<organism evidence="1 2">
    <name type="scientific">Ilex paraguariensis</name>
    <name type="common">yerba mate</name>
    <dbReference type="NCBI Taxonomy" id="185542"/>
    <lineage>
        <taxon>Eukaryota</taxon>
        <taxon>Viridiplantae</taxon>
        <taxon>Streptophyta</taxon>
        <taxon>Embryophyta</taxon>
        <taxon>Tracheophyta</taxon>
        <taxon>Spermatophyta</taxon>
        <taxon>Magnoliopsida</taxon>
        <taxon>eudicotyledons</taxon>
        <taxon>Gunneridae</taxon>
        <taxon>Pentapetalae</taxon>
        <taxon>asterids</taxon>
        <taxon>campanulids</taxon>
        <taxon>Aquifoliales</taxon>
        <taxon>Aquifoliaceae</taxon>
        <taxon>Ilex</taxon>
    </lineage>
</organism>
<name>A0ABC8QT32_9AQUA</name>
<feature type="non-terminal residue" evidence="1">
    <location>
        <position position="77"/>
    </location>
</feature>
<dbReference type="AlphaFoldDB" id="A0ABC8QT32"/>
<keyword evidence="2" id="KW-1185">Reference proteome</keyword>
<feature type="non-terminal residue" evidence="1">
    <location>
        <position position="1"/>
    </location>
</feature>
<gene>
    <name evidence="1" type="ORF">ILEXP_LOCUS2346</name>
</gene>
<evidence type="ECO:0000313" key="1">
    <source>
        <dbReference type="EMBL" id="CAK9135401.1"/>
    </source>
</evidence>
<dbReference type="EMBL" id="CAUOFW020000706">
    <property type="protein sequence ID" value="CAK9135401.1"/>
    <property type="molecule type" value="Genomic_DNA"/>
</dbReference>
<sequence length="77" mass="8629">KSQKAPPPPGSSDQGLFDCNQPLLHRPGIFDCDQPLQSATKRGDQRYQATVISKLKRPMRNSNDFDQCLLLLSDCKL</sequence>
<dbReference type="Proteomes" id="UP001642360">
    <property type="component" value="Unassembled WGS sequence"/>
</dbReference>
<accession>A0ABC8QT32</accession>
<evidence type="ECO:0000313" key="2">
    <source>
        <dbReference type="Proteomes" id="UP001642360"/>
    </source>
</evidence>
<proteinExistence type="predicted"/>